<feature type="domain" description="Reductase C-terminal" evidence="6">
    <location>
        <begin position="341"/>
        <end position="425"/>
    </location>
</feature>
<dbReference type="OMA" id="TSHTKPY"/>
<dbReference type="GO" id="GO:0004324">
    <property type="term" value="F:ferredoxin-NADP+ reductase activity"/>
    <property type="evidence" value="ECO:0007669"/>
    <property type="project" value="UniProtKB-EC"/>
</dbReference>
<accession>A0A508X3U0</accession>
<sequence length="426" mass="45841">MDRPRAGRIAINTNLLRRMEQVSGRLVVVGGGQAAFALVAKLRALKDMRPITVVAAEASLPYQRPPLSKKYLLREMTLDRLLYRPETWYAEHEIDIRLSTTVTRVDRATRQVVLSDGSTLGYETLAFATGATPRRLPAAVGGDLAGVYVVRDFRDADLLAEEMQPGRRVLVVGGGYIGLEAAAVARISGLEVTVIEMADRILQRVASAATSAIVREIHSAHGVHIREGTGLHRLIGHNGRVTAAELSDGSVIPVDIVIVGIGVTANDDLAHDAGIETANGIVVDSHGRTSDPAVFAMGDCAVLPWDGMRIRLESVQNAVDQAEAVAAVLAGSSVPYAPKPWFWSDQYDVKLQIAGFGLGHDETLVRPGQREGSVSVWYFRQGKLIAVDAINDAKAYVTGKKLLEQGVTPNRALLADPQVDLKTLLA</sequence>
<organism evidence="8">
    <name type="scientific">Sinorhizobium medicae</name>
    <dbReference type="NCBI Taxonomy" id="110321"/>
    <lineage>
        <taxon>Bacteria</taxon>
        <taxon>Pseudomonadati</taxon>
        <taxon>Pseudomonadota</taxon>
        <taxon>Alphaproteobacteria</taxon>
        <taxon>Hyphomicrobiales</taxon>
        <taxon>Rhizobiaceae</taxon>
        <taxon>Sinorhizobium/Ensifer group</taxon>
        <taxon>Sinorhizobium</taxon>
    </lineage>
</organism>
<dbReference type="InterPro" id="IPR028202">
    <property type="entry name" value="Reductase_C"/>
</dbReference>
<evidence type="ECO:0000256" key="4">
    <source>
        <dbReference type="ARBA" id="ARBA00023002"/>
    </source>
</evidence>
<dbReference type="EMBL" id="CABFNB010000128">
    <property type="protein sequence ID" value="VTZ64454.1"/>
    <property type="molecule type" value="Genomic_DNA"/>
</dbReference>
<evidence type="ECO:0000256" key="1">
    <source>
        <dbReference type="ARBA" id="ARBA00001974"/>
    </source>
</evidence>
<dbReference type="Pfam" id="PF07992">
    <property type="entry name" value="Pyr_redox_2"/>
    <property type="match status" value="1"/>
</dbReference>
<keyword evidence="9" id="KW-1185">Reference proteome</keyword>
<dbReference type="InterPro" id="IPR016156">
    <property type="entry name" value="FAD/NAD-linked_Rdtase_dimer_sf"/>
</dbReference>
<reference evidence="7" key="1">
    <citation type="submission" date="2017-04" db="EMBL/GenBank/DDBJ databases">
        <authorList>
            <person name="Porter S."/>
            <person name="Friesen M.L."/>
            <person name="Faber-Hammond J."/>
        </authorList>
    </citation>
    <scope>NUCLEOTIDE SEQUENCE</scope>
    <source>
        <strain evidence="7">Str16</strain>
    </source>
</reference>
<dbReference type="InterPro" id="IPR023753">
    <property type="entry name" value="FAD/NAD-binding_dom"/>
</dbReference>
<dbReference type="PRINTS" id="PR00368">
    <property type="entry name" value="FADPNR"/>
</dbReference>
<dbReference type="GO" id="GO:0005737">
    <property type="term" value="C:cytoplasm"/>
    <property type="evidence" value="ECO:0007669"/>
    <property type="project" value="TreeGrafter"/>
</dbReference>
<keyword evidence="4 8" id="KW-0560">Oxidoreductase</keyword>
<dbReference type="EMBL" id="NBUC01000093">
    <property type="protein sequence ID" value="PLU01391.1"/>
    <property type="molecule type" value="Genomic_DNA"/>
</dbReference>
<name>A0A508X3U0_9HYPH</name>
<dbReference type="EC" id="1.18.1.3" evidence="8"/>
<dbReference type="Proteomes" id="UP001190825">
    <property type="component" value="Unassembled WGS sequence"/>
</dbReference>
<reference evidence="8" key="3">
    <citation type="submission" date="2019-06" db="EMBL/GenBank/DDBJ databases">
        <authorList>
            <person name="Le Quere A."/>
            <person name="Colella S."/>
        </authorList>
    </citation>
    <scope>NUCLEOTIDE SEQUENCE</scope>
    <source>
        <strain evidence="8">EmedicaeMD41</strain>
    </source>
</reference>
<dbReference type="Pfam" id="PF14759">
    <property type="entry name" value="Reductase_C"/>
    <property type="match status" value="1"/>
</dbReference>
<evidence type="ECO:0000313" key="8">
    <source>
        <dbReference type="EMBL" id="VTZ64454.1"/>
    </source>
</evidence>
<dbReference type="GO" id="GO:0008860">
    <property type="term" value="F:ferredoxin-NAD+ reductase activity"/>
    <property type="evidence" value="ECO:0007669"/>
    <property type="project" value="UniProtKB-EC"/>
</dbReference>
<keyword evidence="3" id="KW-0274">FAD</keyword>
<keyword evidence="2" id="KW-0285">Flavoprotein</keyword>
<reference evidence="7 9" key="2">
    <citation type="journal article" date="2018" name="FEMS Microbiol. Ecol.">
        <title>Co-invading symbiotic mutualists of Medicago polymorpha retain high ancestral diversity and contain diverse accessory genomes.</title>
        <authorList>
            <person name="Porter S.S."/>
            <person name="Faber-Hammond J.J."/>
            <person name="Friesen M.L."/>
        </authorList>
    </citation>
    <scope>NUCLEOTIDE SEQUENCE [LARGE SCALE GENOMIC DNA]</scope>
    <source>
        <strain evidence="7 9">Str16</strain>
    </source>
</reference>
<evidence type="ECO:0000256" key="2">
    <source>
        <dbReference type="ARBA" id="ARBA00022630"/>
    </source>
</evidence>
<gene>
    <name evidence="8" type="primary">fdr</name>
    <name evidence="7" type="ORF">BMJ33_18485</name>
    <name evidence="8" type="ORF">EMEDMD4_60036</name>
</gene>
<evidence type="ECO:0000259" key="5">
    <source>
        <dbReference type="Pfam" id="PF07992"/>
    </source>
</evidence>
<comment type="cofactor">
    <cofactor evidence="1">
        <name>FAD</name>
        <dbReference type="ChEBI" id="CHEBI:57692"/>
    </cofactor>
</comment>
<dbReference type="GO" id="GO:0016651">
    <property type="term" value="F:oxidoreductase activity, acting on NAD(P)H"/>
    <property type="evidence" value="ECO:0007669"/>
    <property type="project" value="TreeGrafter"/>
</dbReference>
<dbReference type="Gene3D" id="3.30.390.30">
    <property type="match status" value="1"/>
</dbReference>
<dbReference type="PANTHER" id="PTHR43557">
    <property type="entry name" value="APOPTOSIS-INDUCING FACTOR 1"/>
    <property type="match status" value="1"/>
</dbReference>
<dbReference type="Proteomes" id="UP000507954">
    <property type="component" value="Unassembled WGS sequence"/>
</dbReference>
<dbReference type="InterPro" id="IPR050446">
    <property type="entry name" value="FAD-oxidoreductase/Apoptosis"/>
</dbReference>
<feature type="domain" description="FAD/NAD(P)-binding" evidence="5">
    <location>
        <begin position="25"/>
        <end position="322"/>
    </location>
</feature>
<evidence type="ECO:0000313" key="9">
    <source>
        <dbReference type="Proteomes" id="UP001190825"/>
    </source>
</evidence>
<dbReference type="AlphaFoldDB" id="A0A508X3U0"/>
<dbReference type="InterPro" id="IPR036188">
    <property type="entry name" value="FAD/NAD-bd_sf"/>
</dbReference>
<dbReference type="SUPFAM" id="SSF51905">
    <property type="entry name" value="FAD/NAD(P)-binding domain"/>
    <property type="match status" value="2"/>
</dbReference>
<dbReference type="SUPFAM" id="SSF55424">
    <property type="entry name" value="FAD/NAD-linked reductases, dimerisation (C-terminal) domain"/>
    <property type="match status" value="1"/>
</dbReference>
<evidence type="ECO:0000313" key="7">
    <source>
        <dbReference type="EMBL" id="PLU01391.1"/>
    </source>
</evidence>
<dbReference type="EC" id="1.18.1.2" evidence="8"/>
<dbReference type="Gene3D" id="3.50.50.60">
    <property type="entry name" value="FAD/NAD(P)-binding domain"/>
    <property type="match status" value="2"/>
</dbReference>
<evidence type="ECO:0000256" key="3">
    <source>
        <dbReference type="ARBA" id="ARBA00022827"/>
    </source>
</evidence>
<dbReference type="PRINTS" id="PR00411">
    <property type="entry name" value="PNDRDTASEI"/>
</dbReference>
<evidence type="ECO:0000259" key="6">
    <source>
        <dbReference type="Pfam" id="PF14759"/>
    </source>
</evidence>
<dbReference type="PANTHER" id="PTHR43557:SF2">
    <property type="entry name" value="RIESKE DOMAIN-CONTAINING PROTEIN-RELATED"/>
    <property type="match status" value="1"/>
</dbReference>
<protein>
    <submittedName>
        <fullName evidence="8">Ferredoxin--NAD(P)(+) reductase fdr</fullName>
        <ecNumber evidence="8">1.18.1.2</ecNumber>
        <ecNumber evidence="8">1.18.1.3</ecNumber>
    </submittedName>
    <submittedName>
        <fullName evidence="7">Pyridine nucleotide-disulfide oxidoreductase</fullName>
    </submittedName>
</protein>
<proteinExistence type="predicted"/>